<keyword evidence="8" id="KW-0472">Membrane</keyword>
<feature type="domain" description="Histidine kinase" evidence="9">
    <location>
        <begin position="478"/>
        <end position="590"/>
    </location>
</feature>
<sequence length="604" mass="70329">MIRSFLNNPMHRFSIRTKLIVIVCIFIFYPLLFVGYLGYRNYEEIMKSKFIHYAHNNVKELSTLVGNEIESLNTFAMNILYDNKIYEKHAQLKKNTDFFLEYNIKEELEAYLQSILLSKSEINRISFKFSGRDQVYSAYRFTQTSNIIPMEEIYEKTAGQLLPIYYVEKENNRIKNIYFSRIVNDRNTHEEIGIIVFTIKQEALFGMIENLMQNPVHNVFVHNEDKDLLFVLNPNDTSNENITLNYIDASKQDGIYKLDNDYLIIDTIQPLNWKISAIVSSDLLLKEVRYLSKNILLICLATLPIFIILIEILYADIIKPMNLLIKKMDDIKNGEMGVTMEVNRRDELGYLFECFNTMSKEIKRLIDYVYKEEIALKNAELKTLQSQINPHFLYNTLETINWTAQLNGIEEISDMVTALSNIMEANLDRKNQRMIPLLEEIQYINNYEFLIQKRFGKKIQFEQSIEEDALSVLIPRFLLQPLIENAVYHGLEPKGTGTVSLKIHTDNGLLNITVMDDGIGIEENRLDELKKNLNDSTMYETHKESSARISIGIINVHRRIQLIYGKTYGLHIESEYGKGTTIKISLPVYYDAIEGENHVQSAAH</sequence>
<dbReference type="InterPro" id="IPR050640">
    <property type="entry name" value="Bact_2-comp_sensor_kinase"/>
</dbReference>
<evidence type="ECO:0000313" key="11">
    <source>
        <dbReference type="EMBL" id="WZL69444.1"/>
    </source>
</evidence>
<evidence type="ECO:0000256" key="5">
    <source>
        <dbReference type="ARBA" id="ARBA00022679"/>
    </source>
</evidence>
<dbReference type="InterPro" id="IPR003660">
    <property type="entry name" value="HAMP_dom"/>
</dbReference>
<dbReference type="SUPFAM" id="SSF158472">
    <property type="entry name" value="HAMP domain-like"/>
    <property type="match status" value="1"/>
</dbReference>
<evidence type="ECO:0000259" key="9">
    <source>
        <dbReference type="PROSITE" id="PS50109"/>
    </source>
</evidence>
<keyword evidence="6 11" id="KW-0418">Kinase</keyword>
<dbReference type="InterPro" id="IPR036890">
    <property type="entry name" value="HATPase_C_sf"/>
</dbReference>
<dbReference type="InterPro" id="IPR004358">
    <property type="entry name" value="Sig_transdc_His_kin-like_C"/>
</dbReference>
<dbReference type="PANTHER" id="PTHR34220:SF7">
    <property type="entry name" value="SENSOR HISTIDINE KINASE YPDA"/>
    <property type="match status" value="1"/>
</dbReference>
<dbReference type="PANTHER" id="PTHR34220">
    <property type="entry name" value="SENSOR HISTIDINE KINASE YPDA"/>
    <property type="match status" value="1"/>
</dbReference>
<dbReference type="PROSITE" id="PS50109">
    <property type="entry name" value="HIS_KIN"/>
    <property type="match status" value="1"/>
</dbReference>
<feature type="domain" description="HAMP" evidence="10">
    <location>
        <begin position="315"/>
        <end position="367"/>
    </location>
</feature>
<comment type="catalytic activity">
    <reaction evidence="1">
        <text>ATP + protein L-histidine = ADP + protein N-phospho-L-histidine.</text>
        <dbReference type="EC" id="2.7.13.3"/>
    </reaction>
</comment>
<dbReference type="Proteomes" id="UP001486565">
    <property type="component" value="Chromosome"/>
</dbReference>
<dbReference type="RefSeq" id="WP_341876440.1">
    <property type="nucleotide sequence ID" value="NZ_CP121687.1"/>
</dbReference>
<dbReference type="EC" id="2.7.13.3" evidence="3"/>
<dbReference type="PRINTS" id="PR00344">
    <property type="entry name" value="BCTRLSENSOR"/>
</dbReference>
<name>A0ABZ2Y4A4_9FIRM</name>
<dbReference type="InterPro" id="IPR003594">
    <property type="entry name" value="HATPase_dom"/>
</dbReference>
<dbReference type="Pfam" id="PF02518">
    <property type="entry name" value="HATPase_c"/>
    <property type="match status" value="1"/>
</dbReference>
<evidence type="ECO:0000256" key="4">
    <source>
        <dbReference type="ARBA" id="ARBA00022553"/>
    </source>
</evidence>
<dbReference type="CDD" id="cd06225">
    <property type="entry name" value="HAMP"/>
    <property type="match status" value="1"/>
</dbReference>
<organism evidence="11 12">
    <name type="scientific">Defluviitalea saccharophila</name>
    <dbReference type="NCBI Taxonomy" id="879970"/>
    <lineage>
        <taxon>Bacteria</taxon>
        <taxon>Bacillati</taxon>
        <taxon>Bacillota</taxon>
        <taxon>Clostridia</taxon>
        <taxon>Lachnospirales</taxon>
        <taxon>Defluviitaleaceae</taxon>
        <taxon>Defluviitalea</taxon>
    </lineage>
</organism>
<accession>A0ABZ2Y4A4</accession>
<comment type="subcellular location">
    <subcellularLocation>
        <location evidence="2">Membrane</location>
    </subcellularLocation>
</comment>
<feature type="transmembrane region" description="Helical" evidence="8">
    <location>
        <begin position="20"/>
        <end position="39"/>
    </location>
</feature>
<evidence type="ECO:0000256" key="1">
    <source>
        <dbReference type="ARBA" id="ARBA00000085"/>
    </source>
</evidence>
<dbReference type="GO" id="GO:0004673">
    <property type="term" value="F:protein histidine kinase activity"/>
    <property type="evidence" value="ECO:0007669"/>
    <property type="project" value="UniProtKB-EC"/>
</dbReference>
<keyword evidence="7" id="KW-0902">Two-component regulatory system</keyword>
<evidence type="ECO:0000256" key="3">
    <source>
        <dbReference type="ARBA" id="ARBA00012438"/>
    </source>
</evidence>
<keyword evidence="5 11" id="KW-0808">Transferase</keyword>
<dbReference type="SMART" id="SM00304">
    <property type="entry name" value="HAMP"/>
    <property type="match status" value="1"/>
</dbReference>
<feature type="transmembrane region" description="Helical" evidence="8">
    <location>
        <begin position="295"/>
        <end position="315"/>
    </location>
</feature>
<dbReference type="PROSITE" id="PS50885">
    <property type="entry name" value="HAMP"/>
    <property type="match status" value="1"/>
</dbReference>
<evidence type="ECO:0000256" key="2">
    <source>
        <dbReference type="ARBA" id="ARBA00004370"/>
    </source>
</evidence>
<evidence type="ECO:0000256" key="6">
    <source>
        <dbReference type="ARBA" id="ARBA00022777"/>
    </source>
</evidence>
<keyword evidence="12" id="KW-1185">Reference proteome</keyword>
<dbReference type="EMBL" id="CP121687">
    <property type="protein sequence ID" value="WZL69444.1"/>
    <property type="molecule type" value="Genomic_DNA"/>
</dbReference>
<dbReference type="Pfam" id="PF06580">
    <property type="entry name" value="His_kinase"/>
    <property type="match status" value="1"/>
</dbReference>
<evidence type="ECO:0000259" key="10">
    <source>
        <dbReference type="PROSITE" id="PS50885"/>
    </source>
</evidence>
<evidence type="ECO:0000256" key="7">
    <source>
        <dbReference type="ARBA" id="ARBA00023012"/>
    </source>
</evidence>
<keyword evidence="8" id="KW-0812">Transmembrane</keyword>
<gene>
    <name evidence="11" type="ORF">QBE51_11655</name>
</gene>
<protein>
    <recommendedName>
        <fullName evidence="3">histidine kinase</fullName>
        <ecNumber evidence="3">2.7.13.3</ecNumber>
    </recommendedName>
</protein>
<proteinExistence type="predicted"/>
<keyword evidence="4" id="KW-0597">Phosphoprotein</keyword>
<dbReference type="Gene3D" id="3.30.565.10">
    <property type="entry name" value="Histidine kinase-like ATPase, C-terminal domain"/>
    <property type="match status" value="1"/>
</dbReference>
<dbReference type="SUPFAM" id="SSF55874">
    <property type="entry name" value="ATPase domain of HSP90 chaperone/DNA topoisomerase II/histidine kinase"/>
    <property type="match status" value="1"/>
</dbReference>
<evidence type="ECO:0000313" key="12">
    <source>
        <dbReference type="Proteomes" id="UP001486565"/>
    </source>
</evidence>
<keyword evidence="8" id="KW-1133">Transmembrane helix</keyword>
<evidence type="ECO:0000256" key="8">
    <source>
        <dbReference type="SAM" id="Phobius"/>
    </source>
</evidence>
<dbReference type="Gene3D" id="6.10.340.10">
    <property type="match status" value="1"/>
</dbReference>
<reference evidence="11 12" key="1">
    <citation type="submission" date="2023-03" db="EMBL/GenBank/DDBJ databases">
        <title>Novel Species.</title>
        <authorList>
            <person name="Ma S."/>
        </authorList>
    </citation>
    <scope>NUCLEOTIDE SEQUENCE [LARGE SCALE GENOMIC DNA]</scope>
    <source>
        <strain evidence="11 12">LIND6LT2</strain>
    </source>
</reference>
<dbReference type="SMART" id="SM00387">
    <property type="entry name" value="HATPase_c"/>
    <property type="match status" value="1"/>
</dbReference>
<dbReference type="InterPro" id="IPR005467">
    <property type="entry name" value="His_kinase_dom"/>
</dbReference>
<dbReference type="InterPro" id="IPR010559">
    <property type="entry name" value="Sig_transdc_His_kin_internal"/>
</dbReference>